<sequence length="256" mass="28455">MVHLATDNIDDWEMMSTDGILGWLLDVSPDFAELWIPLGELGKLRLTIPHMLHHMRSPSRPRDSPRRELPRRDELSQAPSLGETSSRSPRPPANLGPLLPCPPSSRPKLPATKLPATSALAAPSLEPPSLAATKLGFPRASLAATRDVDARRALPLAVLTCRSMADSSSRSLPSKNNSAVEEEPKLELLKKIRRHEVAISELNHLQPSRTVYQQNCNIFFRKTIKTVMASEQKHLDLAKAQLQEFDAVLKQPQKQK</sequence>
<dbReference type="GO" id="GO:0009409">
    <property type="term" value="P:response to cold"/>
    <property type="evidence" value="ECO:0007669"/>
    <property type="project" value="UniProtKB-ARBA"/>
</dbReference>
<dbReference type="EMBL" id="JACMSC010000013">
    <property type="protein sequence ID" value="KAG6493079.1"/>
    <property type="molecule type" value="Genomic_DNA"/>
</dbReference>
<comment type="caution">
    <text evidence="2">The sequence shown here is derived from an EMBL/GenBank/DDBJ whole genome shotgun (WGS) entry which is preliminary data.</text>
</comment>
<dbReference type="Proteomes" id="UP000734854">
    <property type="component" value="Unassembled WGS sequence"/>
</dbReference>
<feature type="region of interest" description="Disordered" evidence="1">
    <location>
        <begin position="54"/>
        <end position="111"/>
    </location>
</feature>
<dbReference type="SUPFAM" id="SSF46579">
    <property type="entry name" value="Prefoldin"/>
    <property type="match status" value="1"/>
</dbReference>
<accession>A0A8J5FRT0</accession>
<feature type="compositionally biased region" description="Basic and acidic residues" evidence="1">
    <location>
        <begin position="60"/>
        <end position="75"/>
    </location>
</feature>
<keyword evidence="3" id="KW-1185">Reference proteome</keyword>
<dbReference type="InterPro" id="IPR009053">
    <property type="entry name" value="Prefoldin"/>
</dbReference>
<dbReference type="Gene3D" id="1.10.287.370">
    <property type="match status" value="1"/>
</dbReference>
<evidence type="ECO:0000256" key="1">
    <source>
        <dbReference type="SAM" id="MobiDB-lite"/>
    </source>
</evidence>
<reference evidence="2 3" key="1">
    <citation type="submission" date="2020-08" db="EMBL/GenBank/DDBJ databases">
        <title>Plant Genome Project.</title>
        <authorList>
            <person name="Zhang R.-G."/>
        </authorList>
    </citation>
    <scope>NUCLEOTIDE SEQUENCE [LARGE SCALE GENOMIC DNA]</scope>
    <source>
        <tissue evidence="2">Rhizome</tissue>
    </source>
</reference>
<feature type="compositionally biased region" description="Pro residues" evidence="1">
    <location>
        <begin position="89"/>
        <end position="105"/>
    </location>
</feature>
<feature type="compositionally biased region" description="Polar residues" evidence="1">
    <location>
        <begin position="77"/>
        <end position="88"/>
    </location>
</feature>
<dbReference type="AlphaFoldDB" id="A0A8J5FRT0"/>
<name>A0A8J5FRT0_ZINOF</name>
<dbReference type="GO" id="GO:0006457">
    <property type="term" value="P:protein folding"/>
    <property type="evidence" value="ECO:0007669"/>
    <property type="project" value="UniProtKB-ARBA"/>
</dbReference>
<evidence type="ECO:0000313" key="3">
    <source>
        <dbReference type="Proteomes" id="UP000734854"/>
    </source>
</evidence>
<protein>
    <submittedName>
        <fullName evidence="2">Uncharacterized protein</fullName>
    </submittedName>
</protein>
<dbReference type="InterPro" id="IPR054148">
    <property type="entry name" value="ASNSD1-SEP"/>
</dbReference>
<evidence type="ECO:0000313" key="2">
    <source>
        <dbReference type="EMBL" id="KAG6493079.1"/>
    </source>
</evidence>
<gene>
    <name evidence="2" type="ORF">ZIOFF_048055</name>
</gene>
<organism evidence="2 3">
    <name type="scientific">Zingiber officinale</name>
    <name type="common">Ginger</name>
    <name type="synonym">Amomum zingiber</name>
    <dbReference type="NCBI Taxonomy" id="94328"/>
    <lineage>
        <taxon>Eukaryota</taxon>
        <taxon>Viridiplantae</taxon>
        <taxon>Streptophyta</taxon>
        <taxon>Embryophyta</taxon>
        <taxon>Tracheophyta</taxon>
        <taxon>Spermatophyta</taxon>
        <taxon>Magnoliopsida</taxon>
        <taxon>Liliopsida</taxon>
        <taxon>Zingiberales</taxon>
        <taxon>Zingiberaceae</taxon>
        <taxon>Zingiber</taxon>
    </lineage>
</organism>
<dbReference type="Pfam" id="PF21975">
    <property type="entry name" value="ASNSD1-SEP"/>
    <property type="match status" value="1"/>
</dbReference>
<proteinExistence type="predicted"/>